<keyword evidence="3" id="KW-1185">Reference proteome</keyword>
<proteinExistence type="predicted"/>
<dbReference type="Proteomes" id="UP001319200">
    <property type="component" value="Unassembled WGS sequence"/>
</dbReference>
<evidence type="ECO:0000313" key="3">
    <source>
        <dbReference type="Proteomes" id="UP001319200"/>
    </source>
</evidence>
<dbReference type="Pfam" id="PF04101">
    <property type="entry name" value="Glyco_tran_28_C"/>
    <property type="match status" value="1"/>
</dbReference>
<feature type="domain" description="Glycosyl transferase family 28 C-terminal" evidence="1">
    <location>
        <begin position="255"/>
        <end position="325"/>
    </location>
</feature>
<evidence type="ECO:0000313" key="2">
    <source>
        <dbReference type="EMBL" id="MBT1699558.1"/>
    </source>
</evidence>
<dbReference type="AlphaFoldDB" id="A0AAP2DNG3"/>
<dbReference type="PANTHER" id="PTHR21015:SF22">
    <property type="entry name" value="GLYCOSYLTRANSFERASE"/>
    <property type="match status" value="1"/>
</dbReference>
<comment type="caution">
    <text evidence="2">The sequence shown here is derived from an EMBL/GenBank/DDBJ whole genome shotgun (WGS) entry which is preliminary data.</text>
</comment>
<dbReference type="PANTHER" id="PTHR21015">
    <property type="entry name" value="UDP-N-ACETYLGLUCOSAMINE--N-ACETYLMURAMYL-(PENTAPEPTIDE) PYROPHOSPHORYL-UNDECAPRENOL N-ACETYLGLUCOSAMINE TRANSFERASE 1"/>
    <property type="match status" value="1"/>
</dbReference>
<dbReference type="EMBL" id="JAHESF010000026">
    <property type="protein sequence ID" value="MBT1699558.1"/>
    <property type="molecule type" value="Genomic_DNA"/>
</dbReference>
<gene>
    <name evidence="2" type="ORF">KK083_21850</name>
</gene>
<sequence>MKRVIVAPLDWGLGHASRCIPIIRNLLARRCEVAIAGSGDSLTLLRAEFPSLASVLLPGYDPVYPAKGSMAWKMATQLPHFIKTIADEHRAAEALVTRGGIDVIISDNRYGFRSSRVPSVFITHQSNIMMPQRFGWLQNVVRQMNHRYISKFTRCWIPDLPGKPNLAGDLTYFGNTTGLKVDHIGPLSRFEPGAAPVEKKYDLVAIFSGPEPQRTLLEEKVVPQLRTSGLRYRVVRGIFSAAAAPEPHQVNFLTSHELQRVIEASDLVLARSGYSTVMDMAALRKKVIFIPTPGQTEQQYLARQLMESGMAFSVQQQDFDLADALEKSGRYSGFTSVPLSHHALDKALDIILSH</sequence>
<dbReference type="RefSeq" id="WP_254167580.1">
    <property type="nucleotide sequence ID" value="NZ_JAHESF010000026.1"/>
</dbReference>
<organism evidence="2 3">
    <name type="scientific">Chryseosolibacter histidini</name>
    <dbReference type="NCBI Taxonomy" id="2782349"/>
    <lineage>
        <taxon>Bacteria</taxon>
        <taxon>Pseudomonadati</taxon>
        <taxon>Bacteroidota</taxon>
        <taxon>Cytophagia</taxon>
        <taxon>Cytophagales</taxon>
        <taxon>Chryseotaleaceae</taxon>
        <taxon>Chryseosolibacter</taxon>
    </lineage>
</organism>
<evidence type="ECO:0000259" key="1">
    <source>
        <dbReference type="Pfam" id="PF04101"/>
    </source>
</evidence>
<dbReference type="GO" id="GO:0016758">
    <property type="term" value="F:hexosyltransferase activity"/>
    <property type="evidence" value="ECO:0007669"/>
    <property type="project" value="InterPro"/>
</dbReference>
<accession>A0AAP2DNG3</accession>
<dbReference type="InterPro" id="IPR007235">
    <property type="entry name" value="Glyco_trans_28_C"/>
</dbReference>
<reference evidence="2 3" key="1">
    <citation type="submission" date="2021-05" db="EMBL/GenBank/DDBJ databases">
        <title>A Polyphasic approach of four new species of the genus Ohtaekwangia: Ohtaekwangia histidinii sp. nov., Ohtaekwangia cretensis sp. nov., Ohtaekwangia indiensis sp. nov., Ohtaekwangia reichenbachii sp. nov. from diverse environment.</title>
        <authorList>
            <person name="Octaviana S."/>
        </authorList>
    </citation>
    <scope>NUCLEOTIDE SEQUENCE [LARGE SCALE GENOMIC DNA]</scope>
    <source>
        <strain evidence="2 3">PWU4</strain>
    </source>
</reference>
<name>A0AAP2DNG3_9BACT</name>
<protein>
    <recommendedName>
        <fullName evidence="1">Glycosyl transferase family 28 C-terminal domain-containing protein</fullName>
    </recommendedName>
</protein>
<dbReference type="SUPFAM" id="SSF53756">
    <property type="entry name" value="UDP-Glycosyltransferase/glycogen phosphorylase"/>
    <property type="match status" value="1"/>
</dbReference>
<dbReference type="Gene3D" id="3.40.50.2000">
    <property type="entry name" value="Glycogen Phosphorylase B"/>
    <property type="match status" value="1"/>
</dbReference>